<dbReference type="PANTHER" id="PTHR33164">
    <property type="entry name" value="TRANSCRIPTIONAL REGULATOR, MARR FAMILY"/>
    <property type="match status" value="1"/>
</dbReference>
<dbReference type="InterPro" id="IPR000835">
    <property type="entry name" value="HTH_MarR-typ"/>
</dbReference>
<sequence>MTAVVSHNGGASDLVLPVLELSSEVTSATEAIIYRHQLTPAWWQVLATVLDTAHTVPDIARRLNRTRQSVQRIADILVDNEWARWDANPKHRRSQLLASTLSGRQAAAELEGGLQDWADSVGEGLTVAEMDQFRSLLDRILHGSRDYRAHNR</sequence>
<proteinExistence type="predicted"/>
<dbReference type="PROSITE" id="PS50995">
    <property type="entry name" value="HTH_MARR_2"/>
    <property type="match status" value="1"/>
</dbReference>
<accession>A0A0B7NZX7</accession>
<organism evidence="2">
    <name type="scientific">Propionibacterium freudenreichii subsp. freudenreichii</name>
    <dbReference type="NCBI Taxonomy" id="66712"/>
    <lineage>
        <taxon>Bacteria</taxon>
        <taxon>Bacillati</taxon>
        <taxon>Actinomycetota</taxon>
        <taxon>Actinomycetes</taxon>
        <taxon>Propionibacteriales</taxon>
        <taxon>Propionibacteriaceae</taxon>
        <taxon>Propionibacterium</taxon>
    </lineage>
</organism>
<gene>
    <name evidence="2" type="primary">marR1</name>
    <name evidence="2" type="ORF">PFCIRM138_09255</name>
</gene>
<dbReference type="EMBL" id="LM676418">
    <property type="protein sequence ID" value="CEP26682.1"/>
    <property type="molecule type" value="Genomic_DNA"/>
</dbReference>
<evidence type="ECO:0000259" key="1">
    <source>
        <dbReference type="PROSITE" id="PS50995"/>
    </source>
</evidence>
<name>A0A0B7NZX7_PROFF</name>
<dbReference type="Gene3D" id="1.10.10.10">
    <property type="entry name" value="Winged helix-like DNA-binding domain superfamily/Winged helix DNA-binding domain"/>
    <property type="match status" value="1"/>
</dbReference>
<reference evidence="2" key="1">
    <citation type="submission" date="2014-08" db="EMBL/GenBank/DDBJ databases">
        <authorList>
            <person name="Falentin Helene"/>
        </authorList>
    </citation>
    <scope>NUCLEOTIDE SEQUENCE</scope>
</reference>
<dbReference type="GO" id="GO:0003700">
    <property type="term" value="F:DNA-binding transcription factor activity"/>
    <property type="evidence" value="ECO:0007669"/>
    <property type="project" value="InterPro"/>
</dbReference>
<dbReference type="AlphaFoldDB" id="A0A0B7NZX7"/>
<dbReference type="GO" id="GO:0006950">
    <property type="term" value="P:response to stress"/>
    <property type="evidence" value="ECO:0007669"/>
    <property type="project" value="TreeGrafter"/>
</dbReference>
<feature type="domain" description="HTH marR-type" evidence="1">
    <location>
        <begin position="11"/>
        <end position="142"/>
    </location>
</feature>
<evidence type="ECO:0000313" key="2">
    <source>
        <dbReference type="EMBL" id="CEP26682.1"/>
    </source>
</evidence>
<dbReference type="SUPFAM" id="SSF46785">
    <property type="entry name" value="Winged helix' DNA-binding domain"/>
    <property type="match status" value="1"/>
</dbReference>
<protein>
    <submittedName>
        <fullName evidence="2">Transcriptional regulator, MarR family</fullName>
    </submittedName>
</protein>
<dbReference type="InterPro" id="IPR039422">
    <property type="entry name" value="MarR/SlyA-like"/>
</dbReference>
<dbReference type="Pfam" id="PF12802">
    <property type="entry name" value="MarR_2"/>
    <property type="match status" value="1"/>
</dbReference>
<dbReference type="InterPro" id="IPR036390">
    <property type="entry name" value="WH_DNA-bd_sf"/>
</dbReference>
<dbReference type="InterPro" id="IPR036388">
    <property type="entry name" value="WH-like_DNA-bd_sf"/>
</dbReference>
<dbReference type="PANTHER" id="PTHR33164:SF43">
    <property type="entry name" value="HTH-TYPE TRANSCRIPTIONAL REPRESSOR YETL"/>
    <property type="match status" value="1"/>
</dbReference>
<dbReference type="SMART" id="SM00347">
    <property type="entry name" value="HTH_MARR"/>
    <property type="match status" value="1"/>
</dbReference>